<name>A0A5C6RNB9_9BACT</name>
<accession>A0A5C6RNB9</accession>
<dbReference type="EMBL" id="VOOR01000013">
    <property type="protein sequence ID" value="TXB63723.1"/>
    <property type="molecule type" value="Genomic_DNA"/>
</dbReference>
<gene>
    <name evidence="3" type="ORF">FRY97_07840</name>
</gene>
<organism evidence="3 4">
    <name type="scientific">Phaeodactylibacter luteus</name>
    <dbReference type="NCBI Taxonomy" id="1564516"/>
    <lineage>
        <taxon>Bacteria</taxon>
        <taxon>Pseudomonadati</taxon>
        <taxon>Bacteroidota</taxon>
        <taxon>Saprospiria</taxon>
        <taxon>Saprospirales</taxon>
        <taxon>Haliscomenobacteraceae</taxon>
        <taxon>Phaeodactylibacter</taxon>
    </lineage>
</organism>
<feature type="region of interest" description="Disordered" evidence="1">
    <location>
        <begin position="202"/>
        <end position="234"/>
    </location>
</feature>
<protein>
    <submittedName>
        <fullName evidence="3">Virulence protein E</fullName>
    </submittedName>
</protein>
<dbReference type="AlphaFoldDB" id="A0A5C6RNB9"/>
<evidence type="ECO:0000313" key="4">
    <source>
        <dbReference type="Proteomes" id="UP000321580"/>
    </source>
</evidence>
<reference evidence="3 4" key="1">
    <citation type="submission" date="2019-08" db="EMBL/GenBank/DDBJ databases">
        <title>Genome of Phaeodactylibacter luteus.</title>
        <authorList>
            <person name="Bowman J.P."/>
        </authorList>
    </citation>
    <scope>NUCLEOTIDE SEQUENCE [LARGE SCALE GENOMIC DNA]</scope>
    <source>
        <strain evidence="3 4">KCTC 42180</strain>
    </source>
</reference>
<keyword evidence="4" id="KW-1185">Reference proteome</keyword>
<feature type="compositionally biased region" description="Basic and acidic residues" evidence="1">
    <location>
        <begin position="202"/>
        <end position="215"/>
    </location>
</feature>
<dbReference type="RefSeq" id="WP_147166899.1">
    <property type="nucleotide sequence ID" value="NZ_VOOR01000013.1"/>
</dbReference>
<feature type="domain" description="BT4734-like N-terminal" evidence="2">
    <location>
        <begin position="57"/>
        <end position="182"/>
    </location>
</feature>
<dbReference type="Pfam" id="PF08800">
    <property type="entry name" value="BT4734-like_N"/>
    <property type="match status" value="1"/>
</dbReference>
<dbReference type="Proteomes" id="UP000321580">
    <property type="component" value="Unassembled WGS sequence"/>
</dbReference>
<evidence type="ECO:0000256" key="1">
    <source>
        <dbReference type="SAM" id="MobiDB-lite"/>
    </source>
</evidence>
<dbReference type="OrthoDB" id="2781056at2"/>
<dbReference type="InterPro" id="IPR014907">
    <property type="entry name" value="BT4734-like_N"/>
</dbReference>
<evidence type="ECO:0000259" key="2">
    <source>
        <dbReference type="Pfam" id="PF08800"/>
    </source>
</evidence>
<evidence type="ECO:0000313" key="3">
    <source>
        <dbReference type="EMBL" id="TXB63723.1"/>
    </source>
</evidence>
<dbReference type="NCBIfam" id="NF040562">
    <property type="entry name" value="PrimPol_Db"/>
    <property type="match status" value="1"/>
</dbReference>
<proteinExistence type="predicted"/>
<sequence>MMQLQYGRDITSVSEQLQKVPLERLYQGIRHPKQALSNQVERLRLLRAVDEREYSRLKRGLPYFVCGHFHPAFRRKEHFSSIESFVIDLDHFEGSGLEQEAVAERLRADERVLMLFTSPSGDGLKVMFRLAEKCFDAGLYSYFYKAFLQQLAAQYELQAVVDLRTHDVSRACFLSVDPKAHFHAGALPIVLEDYFDRNAPDADRAVREGERELEQAKSGQEAPKRGKGEGPTDEVLDRIKRRLNPQYRPNRAKAAPYVPTEVEEVVPQIREVLAAEGIELQAAEPIQYGKRLRLAAGAHLAEVNLFYGKSGFSIVKTTKTGTSPELAQLAYQLIGGLLYPAP</sequence>
<comment type="caution">
    <text evidence="3">The sequence shown here is derived from an EMBL/GenBank/DDBJ whole genome shotgun (WGS) entry which is preliminary data.</text>
</comment>
<feature type="compositionally biased region" description="Basic and acidic residues" evidence="1">
    <location>
        <begin position="222"/>
        <end position="234"/>
    </location>
</feature>